<name>A0ABR8EB06_9CYAN</name>
<gene>
    <name evidence="12" type="ORF">H6G72_07755</name>
</gene>
<dbReference type="SMART" id="SM00028">
    <property type="entry name" value="TPR"/>
    <property type="match status" value="5"/>
</dbReference>
<dbReference type="SMART" id="SM00220">
    <property type="entry name" value="S_TKc"/>
    <property type="match status" value="1"/>
</dbReference>
<dbReference type="Gene3D" id="1.25.40.10">
    <property type="entry name" value="Tetratricopeptide repeat domain"/>
    <property type="match status" value="2"/>
</dbReference>
<dbReference type="InterPro" id="IPR019734">
    <property type="entry name" value="TPR_rpt"/>
</dbReference>
<dbReference type="EMBL" id="JACJSK010000008">
    <property type="protein sequence ID" value="MBD2543745.1"/>
    <property type="molecule type" value="Genomic_DNA"/>
</dbReference>
<feature type="repeat" description="TPR" evidence="9">
    <location>
        <begin position="504"/>
        <end position="537"/>
    </location>
</feature>
<dbReference type="InterPro" id="IPR008271">
    <property type="entry name" value="Ser/Thr_kinase_AS"/>
</dbReference>
<dbReference type="Pfam" id="PF00515">
    <property type="entry name" value="TPR_1"/>
    <property type="match status" value="1"/>
</dbReference>
<evidence type="ECO:0000256" key="2">
    <source>
        <dbReference type="ARBA" id="ARBA00022527"/>
    </source>
</evidence>
<evidence type="ECO:0000256" key="9">
    <source>
        <dbReference type="PROSITE-ProRule" id="PRU00339"/>
    </source>
</evidence>
<dbReference type="EC" id="2.7.11.1" evidence="1"/>
<dbReference type="Pfam" id="PF00069">
    <property type="entry name" value="Pkinase"/>
    <property type="match status" value="1"/>
</dbReference>
<dbReference type="PANTHER" id="PTHR24363:SF0">
    <property type="entry name" value="SERINE_THREONINE KINASE LIKE DOMAIN CONTAINING 1"/>
    <property type="match status" value="1"/>
</dbReference>
<dbReference type="SUPFAM" id="SSF48452">
    <property type="entry name" value="TPR-like"/>
    <property type="match status" value="1"/>
</dbReference>
<evidence type="ECO:0000313" key="13">
    <source>
        <dbReference type="Proteomes" id="UP000641954"/>
    </source>
</evidence>
<reference evidence="12 13" key="1">
    <citation type="journal article" date="2020" name="ISME J.">
        <title>Comparative genomics reveals insights into cyanobacterial evolution and habitat adaptation.</title>
        <authorList>
            <person name="Chen M.Y."/>
            <person name="Teng W.K."/>
            <person name="Zhao L."/>
            <person name="Hu C.X."/>
            <person name="Zhou Y.K."/>
            <person name="Han B.P."/>
            <person name="Song L.R."/>
            <person name="Shu W.S."/>
        </authorList>
    </citation>
    <scope>NUCLEOTIDE SEQUENCE [LARGE SCALE GENOMIC DNA]</scope>
    <source>
        <strain evidence="12 13">FACHB-1370</strain>
    </source>
</reference>
<evidence type="ECO:0000256" key="6">
    <source>
        <dbReference type="ARBA" id="ARBA00022840"/>
    </source>
</evidence>
<sequence length="592" mass="67905">MIYCINPECKHRENDDNLTSCQACGTPLLVRNRYRLIRPLRKLDRRLATEIFEVEDIKDNHTRKVLKILKDNEPKLVEKFEEEALTLQWLDRPGIPKVDIDGYFQLTIDEESDPLNCLVMEKIEGEDLEKWSATHGRISQKVAINWLRQILEILGVLHENKFLHRDIKPSNIILRSPLTPLQKAGSPLTPLQKGGIGYSGQLVLIDFGSVREISPTYRVDVRLGSVTTYISSGYTAPEQIEGKALPESDFFAVGRTFVHLVTGLHPVDLPRDGKTGQLIWRDRAPQISSPLADFIDDLMAADPAARPQNIQVMLRNLTVRGLWLRSVWRFINSRQFKLTVYGVLGLVIAGLGIYRLSFPWWEKYYFNLGLDAQKDNNLTQAKKYYDRALYFNEQNDTIYNSLGLICQYQQDYTCAKKNYEKAIKINPYNYTVRYNLGGVCDDWGDLDCAEENYKSVVESNSPVSVRATSDLSRIKILQGNPVAAITLTSQCIEKTNQSQNKVLSACYKNQGWAYWMRGEYDQAEKDLQQAIKLNSKRTDAYCLLGFVQEAKGNAEEAVEQWENCLDSEYVNNDVILWRTVARQRLNHGKKQR</sequence>
<keyword evidence="10" id="KW-0472">Membrane</keyword>
<comment type="catalytic activity">
    <reaction evidence="8">
        <text>L-seryl-[protein] + ATP = O-phospho-L-seryl-[protein] + ADP + H(+)</text>
        <dbReference type="Rhea" id="RHEA:17989"/>
        <dbReference type="Rhea" id="RHEA-COMP:9863"/>
        <dbReference type="Rhea" id="RHEA-COMP:11604"/>
        <dbReference type="ChEBI" id="CHEBI:15378"/>
        <dbReference type="ChEBI" id="CHEBI:29999"/>
        <dbReference type="ChEBI" id="CHEBI:30616"/>
        <dbReference type="ChEBI" id="CHEBI:83421"/>
        <dbReference type="ChEBI" id="CHEBI:456216"/>
        <dbReference type="EC" id="2.7.11.1"/>
    </reaction>
</comment>
<evidence type="ECO:0000256" key="10">
    <source>
        <dbReference type="SAM" id="Phobius"/>
    </source>
</evidence>
<dbReference type="RefSeq" id="WP_054466711.1">
    <property type="nucleotide sequence ID" value="NZ_JACJSK010000008.1"/>
</dbReference>
<keyword evidence="6" id="KW-0067">ATP-binding</keyword>
<dbReference type="NCBIfam" id="NF045510">
    <property type="entry name" value="4Cys_prefix_kin"/>
    <property type="match status" value="1"/>
</dbReference>
<feature type="transmembrane region" description="Helical" evidence="10">
    <location>
        <begin position="338"/>
        <end position="356"/>
    </location>
</feature>
<evidence type="ECO:0000256" key="4">
    <source>
        <dbReference type="ARBA" id="ARBA00022741"/>
    </source>
</evidence>
<keyword evidence="4" id="KW-0547">Nucleotide-binding</keyword>
<organism evidence="12 13">
    <name type="scientific">Planktothricoides raciborskii FACHB-1370</name>
    <dbReference type="NCBI Taxonomy" id="2949576"/>
    <lineage>
        <taxon>Bacteria</taxon>
        <taxon>Bacillati</taxon>
        <taxon>Cyanobacteriota</taxon>
        <taxon>Cyanophyceae</taxon>
        <taxon>Oscillatoriophycideae</taxon>
        <taxon>Oscillatoriales</taxon>
        <taxon>Oscillatoriaceae</taxon>
        <taxon>Planktothricoides</taxon>
    </lineage>
</organism>
<keyword evidence="10" id="KW-0812">Transmembrane</keyword>
<evidence type="ECO:0000313" key="12">
    <source>
        <dbReference type="EMBL" id="MBD2543745.1"/>
    </source>
</evidence>
<dbReference type="InterPro" id="IPR000719">
    <property type="entry name" value="Prot_kinase_dom"/>
</dbReference>
<keyword evidence="13" id="KW-1185">Reference proteome</keyword>
<protein>
    <recommendedName>
        <fullName evidence="1">non-specific serine/threonine protein kinase</fullName>
        <ecNumber evidence="1">2.7.11.1</ecNumber>
    </recommendedName>
</protein>
<evidence type="ECO:0000256" key="3">
    <source>
        <dbReference type="ARBA" id="ARBA00022679"/>
    </source>
</evidence>
<dbReference type="Pfam" id="PF13181">
    <property type="entry name" value="TPR_8"/>
    <property type="match status" value="2"/>
</dbReference>
<comment type="catalytic activity">
    <reaction evidence="7">
        <text>L-threonyl-[protein] + ATP = O-phospho-L-threonyl-[protein] + ADP + H(+)</text>
        <dbReference type="Rhea" id="RHEA:46608"/>
        <dbReference type="Rhea" id="RHEA-COMP:11060"/>
        <dbReference type="Rhea" id="RHEA-COMP:11605"/>
        <dbReference type="ChEBI" id="CHEBI:15378"/>
        <dbReference type="ChEBI" id="CHEBI:30013"/>
        <dbReference type="ChEBI" id="CHEBI:30616"/>
        <dbReference type="ChEBI" id="CHEBI:61977"/>
        <dbReference type="ChEBI" id="CHEBI:456216"/>
        <dbReference type="EC" id="2.7.11.1"/>
    </reaction>
</comment>
<dbReference type="CDD" id="cd14014">
    <property type="entry name" value="STKc_PknB_like"/>
    <property type="match status" value="1"/>
</dbReference>
<feature type="repeat" description="TPR" evidence="9">
    <location>
        <begin position="362"/>
        <end position="395"/>
    </location>
</feature>
<keyword evidence="3" id="KW-0808">Transferase</keyword>
<accession>A0ABR8EB06</accession>
<keyword evidence="10" id="KW-1133">Transmembrane helix</keyword>
<evidence type="ECO:0000256" key="1">
    <source>
        <dbReference type="ARBA" id="ARBA00012513"/>
    </source>
</evidence>
<dbReference type="Proteomes" id="UP000641954">
    <property type="component" value="Unassembled WGS sequence"/>
</dbReference>
<evidence type="ECO:0000256" key="5">
    <source>
        <dbReference type="ARBA" id="ARBA00022777"/>
    </source>
</evidence>
<keyword evidence="5" id="KW-0418">Kinase</keyword>
<keyword evidence="9" id="KW-0802">TPR repeat</keyword>
<proteinExistence type="predicted"/>
<dbReference type="PROSITE" id="PS00108">
    <property type="entry name" value="PROTEIN_KINASE_ST"/>
    <property type="match status" value="1"/>
</dbReference>
<dbReference type="PANTHER" id="PTHR24363">
    <property type="entry name" value="SERINE/THREONINE PROTEIN KINASE"/>
    <property type="match status" value="1"/>
</dbReference>
<keyword evidence="2" id="KW-0723">Serine/threonine-protein kinase</keyword>
<comment type="caution">
    <text evidence="12">The sequence shown here is derived from an EMBL/GenBank/DDBJ whole genome shotgun (WGS) entry which is preliminary data.</text>
</comment>
<dbReference type="InterPro" id="IPR011990">
    <property type="entry name" value="TPR-like_helical_dom_sf"/>
</dbReference>
<evidence type="ECO:0000256" key="7">
    <source>
        <dbReference type="ARBA" id="ARBA00047899"/>
    </source>
</evidence>
<dbReference type="InterPro" id="IPR011009">
    <property type="entry name" value="Kinase-like_dom_sf"/>
</dbReference>
<dbReference type="Gene3D" id="1.10.510.10">
    <property type="entry name" value="Transferase(Phosphotransferase) domain 1"/>
    <property type="match status" value="1"/>
</dbReference>
<evidence type="ECO:0000259" key="11">
    <source>
        <dbReference type="PROSITE" id="PS50011"/>
    </source>
</evidence>
<evidence type="ECO:0000256" key="8">
    <source>
        <dbReference type="ARBA" id="ARBA00048679"/>
    </source>
</evidence>
<dbReference type="SUPFAM" id="SSF56112">
    <property type="entry name" value="Protein kinase-like (PK-like)"/>
    <property type="match status" value="1"/>
</dbReference>
<feature type="repeat" description="TPR" evidence="9">
    <location>
        <begin position="396"/>
        <end position="429"/>
    </location>
</feature>
<dbReference type="PROSITE" id="PS50005">
    <property type="entry name" value="TPR"/>
    <property type="match status" value="3"/>
</dbReference>
<feature type="domain" description="Protein kinase" evidence="11">
    <location>
        <begin position="37"/>
        <end position="324"/>
    </location>
</feature>
<dbReference type="PROSITE" id="PS50011">
    <property type="entry name" value="PROTEIN_KINASE_DOM"/>
    <property type="match status" value="1"/>
</dbReference>